<organism evidence="1 2">
    <name type="scientific">Phytophthora oleae</name>
    <dbReference type="NCBI Taxonomy" id="2107226"/>
    <lineage>
        <taxon>Eukaryota</taxon>
        <taxon>Sar</taxon>
        <taxon>Stramenopiles</taxon>
        <taxon>Oomycota</taxon>
        <taxon>Peronosporomycetes</taxon>
        <taxon>Peronosporales</taxon>
        <taxon>Peronosporaceae</taxon>
        <taxon>Phytophthora</taxon>
    </lineage>
</organism>
<comment type="caution">
    <text evidence="1">The sequence shown here is derived from an EMBL/GenBank/DDBJ whole genome shotgun (WGS) entry which is preliminary data.</text>
</comment>
<protein>
    <submittedName>
        <fullName evidence="1">Uncharacterized protein</fullName>
    </submittedName>
</protein>
<accession>A0ABD3FY02</accession>
<reference evidence="1 2" key="1">
    <citation type="submission" date="2024-09" db="EMBL/GenBank/DDBJ databases">
        <title>Genome sequencing and assembly of Phytophthora oleae, isolate VK10A, causative agent of rot of olive drupes.</title>
        <authorList>
            <person name="Conti Taguali S."/>
            <person name="Riolo M."/>
            <person name="La Spada F."/>
            <person name="Cacciola S.O."/>
            <person name="Dionisio G."/>
        </authorList>
    </citation>
    <scope>NUCLEOTIDE SEQUENCE [LARGE SCALE GENOMIC DNA]</scope>
    <source>
        <strain evidence="1 2">VK10A</strain>
    </source>
</reference>
<sequence>MQNEFIEVHDQQLLQVALPMEAKLAFVSVSSRKPLAALDANILALIFRFAEGRDVYRSIAFTDEIKCGCFTGIGG</sequence>
<name>A0ABD3FY02_9STRA</name>
<dbReference type="AlphaFoldDB" id="A0ABD3FY02"/>
<proteinExistence type="predicted"/>
<keyword evidence="2" id="KW-1185">Reference proteome</keyword>
<dbReference type="Proteomes" id="UP001632037">
    <property type="component" value="Unassembled WGS sequence"/>
</dbReference>
<evidence type="ECO:0000313" key="2">
    <source>
        <dbReference type="Proteomes" id="UP001632037"/>
    </source>
</evidence>
<evidence type="ECO:0000313" key="1">
    <source>
        <dbReference type="EMBL" id="KAL3670524.1"/>
    </source>
</evidence>
<dbReference type="EMBL" id="JBIMZQ010000007">
    <property type="protein sequence ID" value="KAL3670524.1"/>
    <property type="molecule type" value="Genomic_DNA"/>
</dbReference>
<gene>
    <name evidence="1" type="ORF">V7S43_004838</name>
</gene>